<accession>A0A1I7XBH6</accession>
<evidence type="ECO:0000313" key="3">
    <source>
        <dbReference type="WBParaSite" id="Hba_14713"/>
    </source>
</evidence>
<feature type="coiled-coil region" evidence="1">
    <location>
        <begin position="49"/>
        <end position="87"/>
    </location>
</feature>
<dbReference type="Proteomes" id="UP000095283">
    <property type="component" value="Unplaced"/>
</dbReference>
<evidence type="ECO:0000256" key="1">
    <source>
        <dbReference type="SAM" id="Coils"/>
    </source>
</evidence>
<reference evidence="3" key="1">
    <citation type="submission" date="2016-11" db="UniProtKB">
        <authorList>
            <consortium name="WormBaseParasite"/>
        </authorList>
    </citation>
    <scope>IDENTIFICATION</scope>
</reference>
<dbReference type="WBParaSite" id="Hba_14713">
    <property type="protein sequence ID" value="Hba_14713"/>
    <property type="gene ID" value="Hba_14713"/>
</dbReference>
<dbReference type="AlphaFoldDB" id="A0A1I7XBH6"/>
<organism evidence="2 3">
    <name type="scientific">Heterorhabditis bacteriophora</name>
    <name type="common">Entomopathogenic nematode worm</name>
    <dbReference type="NCBI Taxonomy" id="37862"/>
    <lineage>
        <taxon>Eukaryota</taxon>
        <taxon>Metazoa</taxon>
        <taxon>Ecdysozoa</taxon>
        <taxon>Nematoda</taxon>
        <taxon>Chromadorea</taxon>
        <taxon>Rhabditida</taxon>
        <taxon>Rhabditina</taxon>
        <taxon>Rhabditomorpha</taxon>
        <taxon>Strongyloidea</taxon>
        <taxon>Heterorhabditidae</taxon>
        <taxon>Heterorhabditis</taxon>
    </lineage>
</organism>
<keyword evidence="2" id="KW-1185">Reference proteome</keyword>
<proteinExistence type="predicted"/>
<keyword evidence="1" id="KW-0175">Coiled coil</keyword>
<name>A0A1I7XBH6_HETBA</name>
<sequence length="196" mass="22320">MLFRNPKDLATQYMRNLAQVIEFQNSNRMRLLRATSEKEKKATKFACMAQQELKRRSDLEKQAEEEKVQLQREVEKQRAHCQSLEARYKFLNIYAFEVTLLTLRYIISLSLDSGIGGDSSVSFFDAVTSTPVQGVSPLNRFTSTGHRDRDHIGAMFQTVNGSAPSPIVNADAMMTTPAMLGLKKKSHRQAFLYNYS</sequence>
<protein>
    <submittedName>
        <fullName evidence="3">BZIP domain-containing protein</fullName>
    </submittedName>
</protein>
<evidence type="ECO:0000313" key="2">
    <source>
        <dbReference type="Proteomes" id="UP000095283"/>
    </source>
</evidence>